<gene>
    <name evidence="11" type="primary">UL14</name>
</gene>
<feature type="compositionally biased region" description="Basic and acidic residues" evidence="10">
    <location>
        <begin position="170"/>
        <end position="182"/>
    </location>
</feature>
<name>Q9E1H7_MEHV1</name>
<evidence type="ECO:0000256" key="8">
    <source>
        <dbReference type="ARBA" id="ARBA00023200"/>
    </source>
</evidence>
<sequence length="237" mass="26711">MFAAAAMRRRRRQLLAECRVRETIYKERTLELLSEGVGTDDPAFIATFTSARNAHTDHKAQLRSNILLENTERKLRLIERRIEDQVDRKLILETNRRFLSPELHSHLEQAEEDLIDKEAILTEACEELTLADSSEDIEEFSETAEALLTKWILEQKPRPLLPTKSAAPPHARDGTRMTEKARVPTGVQTTNSQATDQNLPPPTTSTPSISKQVIHRNALSPEVDAVEDASRATLGDV</sequence>
<dbReference type="InterPro" id="IPR005207">
    <property type="entry name" value="Herpes_UL14"/>
</dbReference>
<organismHost>
    <name type="scientific">Meleagris gallopavo</name>
    <name type="common">Wild turkey</name>
    <dbReference type="NCBI Taxonomy" id="9103"/>
</organismHost>
<keyword evidence="9" id="KW-0175">Coiled coil</keyword>
<dbReference type="GO" id="GO:0019033">
    <property type="term" value="C:viral tegument"/>
    <property type="evidence" value="ECO:0007669"/>
    <property type="project" value="UniProtKB-SubCell"/>
</dbReference>
<comment type="similarity">
    <text evidence="4">Belongs to the alphaherpesvirinae HHV-1 UL14 protein family.</text>
</comment>
<proteinExistence type="inferred from homology"/>
<evidence type="ECO:0000256" key="4">
    <source>
        <dbReference type="ARBA" id="ARBA00009888"/>
    </source>
</evidence>
<keyword evidence="8" id="KW-1035">Host cytoplasm</keyword>
<evidence type="ECO:0000256" key="3">
    <source>
        <dbReference type="ARBA" id="ARBA00004535"/>
    </source>
</evidence>
<feature type="compositionally biased region" description="Polar residues" evidence="10">
    <location>
        <begin position="186"/>
        <end position="198"/>
    </location>
</feature>
<keyword evidence="6" id="KW-0920">Virion tegument</keyword>
<protein>
    <submittedName>
        <fullName evidence="11">UL14</fullName>
    </submittedName>
</protein>
<feature type="region of interest" description="Disordered" evidence="10">
    <location>
        <begin position="159"/>
        <end position="209"/>
    </location>
</feature>
<keyword evidence="7" id="KW-0946">Virion</keyword>
<evidence type="ECO:0000256" key="9">
    <source>
        <dbReference type="SAM" id="Coils"/>
    </source>
</evidence>
<evidence type="ECO:0000313" key="11">
    <source>
        <dbReference type="EMBL" id="AAG30053.1"/>
    </source>
</evidence>
<evidence type="ECO:0000256" key="10">
    <source>
        <dbReference type="SAM" id="MobiDB-lite"/>
    </source>
</evidence>
<reference evidence="11" key="2">
    <citation type="submission" date="2004-11" db="EMBL/GenBank/DDBJ databases">
        <authorList>
            <person name="Aouacheria A.J."/>
            <person name="Banyai M."/>
            <person name="Rigal D."/>
            <person name="Schmidt C.J."/>
            <person name="Gillet G."/>
        </authorList>
    </citation>
    <scope>NUCLEOTIDE SEQUENCE</scope>
    <source>
        <strain evidence="11">FC126</strain>
    </source>
</reference>
<comment type="subcellular location">
    <subcellularLocation>
        <location evidence="2">Host cytoplasm</location>
    </subcellularLocation>
    <subcellularLocation>
        <location evidence="1">Host nucleus</location>
    </subcellularLocation>
    <subcellularLocation>
        <location evidence="3">Virion tegument</location>
    </subcellularLocation>
</comment>
<keyword evidence="5" id="KW-1048">Host nucleus</keyword>
<evidence type="ECO:0000256" key="7">
    <source>
        <dbReference type="ARBA" id="ARBA00022844"/>
    </source>
</evidence>
<evidence type="ECO:0000256" key="6">
    <source>
        <dbReference type="ARBA" id="ARBA00022580"/>
    </source>
</evidence>
<evidence type="ECO:0000256" key="2">
    <source>
        <dbReference type="ARBA" id="ARBA00004192"/>
    </source>
</evidence>
<accession>Q9E1H7</accession>
<dbReference type="GO" id="GO:0030430">
    <property type="term" value="C:host cell cytoplasm"/>
    <property type="evidence" value="ECO:0007669"/>
    <property type="project" value="UniProtKB-SubCell"/>
</dbReference>
<dbReference type="GO" id="GO:0042025">
    <property type="term" value="C:host cell nucleus"/>
    <property type="evidence" value="ECO:0007669"/>
    <property type="project" value="UniProtKB-SubCell"/>
</dbReference>
<feature type="coiled-coil region" evidence="9">
    <location>
        <begin position="68"/>
        <end position="127"/>
    </location>
</feature>
<dbReference type="EMBL" id="AF282130">
    <property type="protein sequence ID" value="AAG30053.1"/>
    <property type="molecule type" value="Genomic_DNA"/>
</dbReference>
<organism evidence="11">
    <name type="scientific">Meleagrid herpesvirus 1</name>
    <name type="common">MeHV-1</name>
    <name type="synonym">Turkey herpesvirus</name>
    <dbReference type="NCBI Taxonomy" id="37108"/>
    <lineage>
        <taxon>Viruses</taxon>
        <taxon>Duplodnaviria</taxon>
        <taxon>Heunggongvirae</taxon>
        <taxon>Peploviricota</taxon>
        <taxon>Herviviricetes</taxon>
        <taxon>Herpesvirales</taxon>
        <taxon>Orthoherpesviridae</taxon>
        <taxon>Alphaherpesvirinae</taxon>
        <taxon>Mardivirus</taxon>
        <taxon>Mardivirus meleagridalpha1</taxon>
    </lineage>
</organism>
<organismHost>
    <name type="scientific">Gallus gallus</name>
    <name type="common">Chicken</name>
    <dbReference type="NCBI Taxonomy" id="9031"/>
</organismHost>
<dbReference type="Pfam" id="PF03580">
    <property type="entry name" value="Herpes_UL14"/>
    <property type="match status" value="1"/>
</dbReference>
<evidence type="ECO:0000256" key="5">
    <source>
        <dbReference type="ARBA" id="ARBA00022562"/>
    </source>
</evidence>
<reference evidence="11" key="1">
    <citation type="journal article" date="2001" name="J. Gen. Virol.">
        <title>The genome of herpesvirus of turkeys: comparative analysis with Marek's disease viruses.</title>
        <authorList>
            <person name="Kingham B.F."/>
            <person name="Zelnik V."/>
            <person name="Kopacek J."/>
            <person name="Majerciak V."/>
            <person name="Ney E."/>
            <person name="Schmidt C.J."/>
        </authorList>
    </citation>
    <scope>NUCLEOTIDE SEQUENCE</scope>
    <source>
        <strain evidence="11">FC126</strain>
    </source>
</reference>
<evidence type="ECO:0000256" key="1">
    <source>
        <dbReference type="ARBA" id="ARBA00004147"/>
    </source>
</evidence>